<evidence type="ECO:0000259" key="9">
    <source>
        <dbReference type="PROSITE" id="PS51175"/>
    </source>
</evidence>
<evidence type="ECO:0000313" key="10">
    <source>
        <dbReference type="EMBL" id="OPJ59618.1"/>
    </source>
</evidence>
<dbReference type="PANTHER" id="PTHR43772">
    <property type="entry name" value="ENDO-1,4-BETA-XYLANASE"/>
    <property type="match status" value="1"/>
</dbReference>
<dbReference type="EC" id="3.2.1.55" evidence="10"/>
<dbReference type="InterPro" id="IPR006584">
    <property type="entry name" value="Cellulose-bd_IV"/>
</dbReference>
<evidence type="ECO:0000256" key="2">
    <source>
        <dbReference type="ARBA" id="ARBA00022651"/>
    </source>
</evidence>
<keyword evidence="2" id="KW-0858">Xylan degradation</keyword>
<dbReference type="GO" id="GO:0046556">
    <property type="term" value="F:alpha-L-arabinofuranosidase activity"/>
    <property type="evidence" value="ECO:0007669"/>
    <property type="project" value="UniProtKB-EC"/>
</dbReference>
<sequence>MENLFKNIKLTEGYKSLENNNPILLQRFGADPYAMEYDGRIYIYTTNDVYEYDKDGKLIENSYKIIQNLNCISSDDLVNWTDHGVIQVAGPNGASSWAENSWAPAAAHKTINGKEKFFLYYANNASTIGVLSSDSPIGPWVDPLGKPMITREIENCSNVEWLFDPAVLVDDDGKAYLYFGGGVPEGKEAMPNTARAVELGDDMISIVGVPVTIEAPYLFEDSGINKIGDTYYYSYCSNWSSRDNAVGKYVPKIAEIIIMTSKNPLGPWTYNGSILENPGTFFEAWSNNHHSMIKFKEKWYMFYHSLLLCNDMSLPATGYRTTNVEEVEVLDDGTIKPIIGTRAGVKQVKNLNPFILNEAQTFAWMAGITTTSTQEESAVYGETNLVVNVLETGNWIGLSNVDFGAEGASSFTAKLSSEISGNAIKICLDSPSGEAIGYLEVPNTGSDNEYKNVTVEIKNSKGIHNLFFVFSGEGFQFDCWKFEK</sequence>
<dbReference type="Gene3D" id="2.60.120.260">
    <property type="entry name" value="Galactose-binding domain-like"/>
    <property type="match status" value="1"/>
</dbReference>
<dbReference type="OrthoDB" id="9801455at2"/>
<gene>
    <name evidence="10" type="primary">xynD</name>
    <name evidence="10" type="ORF">CLCHR_33930</name>
</gene>
<dbReference type="GO" id="GO:0030246">
    <property type="term" value="F:carbohydrate binding"/>
    <property type="evidence" value="ECO:0007669"/>
    <property type="project" value="InterPro"/>
</dbReference>
<dbReference type="PROSITE" id="PS51175">
    <property type="entry name" value="CBM6"/>
    <property type="match status" value="1"/>
</dbReference>
<dbReference type="InterPro" id="IPR023296">
    <property type="entry name" value="Glyco_hydro_beta-prop_sf"/>
</dbReference>
<comment type="caution">
    <text evidence="10">The sequence shown here is derived from an EMBL/GenBank/DDBJ whole genome shotgun (WGS) entry which is preliminary data.</text>
</comment>
<comment type="similarity">
    <text evidence="1 8">Belongs to the glycosyl hydrolase 43 family.</text>
</comment>
<dbReference type="CDD" id="cd09003">
    <property type="entry name" value="GH43_XynD-like"/>
    <property type="match status" value="1"/>
</dbReference>
<evidence type="ECO:0000256" key="1">
    <source>
        <dbReference type="ARBA" id="ARBA00009865"/>
    </source>
</evidence>
<evidence type="ECO:0000256" key="5">
    <source>
        <dbReference type="ARBA" id="ARBA00023277"/>
    </source>
</evidence>
<evidence type="ECO:0000256" key="4">
    <source>
        <dbReference type="ARBA" id="ARBA00022801"/>
    </source>
</evidence>
<dbReference type="AlphaFoldDB" id="A0A1V4IHY6"/>
<keyword evidence="2" id="KW-0624">Polysaccharide degradation</keyword>
<dbReference type="Proteomes" id="UP000191056">
    <property type="component" value="Unassembled WGS sequence"/>
</dbReference>
<dbReference type="Gene3D" id="2.115.10.20">
    <property type="entry name" value="Glycosyl hydrolase domain, family 43"/>
    <property type="match status" value="1"/>
</dbReference>
<dbReference type="Pfam" id="PF03422">
    <property type="entry name" value="CBM_6"/>
    <property type="match status" value="1"/>
</dbReference>
<evidence type="ECO:0000313" key="11">
    <source>
        <dbReference type="Proteomes" id="UP000191056"/>
    </source>
</evidence>
<dbReference type="STRING" id="225345.CLCHR_33930"/>
<evidence type="ECO:0000256" key="3">
    <source>
        <dbReference type="ARBA" id="ARBA00022729"/>
    </source>
</evidence>
<feature type="site" description="Important for catalytic activity, responsible for pKa modulation of the active site Glu and correct orientation of both the proton donor and substrate" evidence="7">
    <location>
        <position position="164"/>
    </location>
</feature>
<dbReference type="GO" id="GO:0045493">
    <property type="term" value="P:xylan catabolic process"/>
    <property type="evidence" value="ECO:0007669"/>
    <property type="project" value="UniProtKB-KW"/>
</dbReference>
<proteinExistence type="inferred from homology"/>
<dbReference type="InterPro" id="IPR052176">
    <property type="entry name" value="Glycosyl_Hydrlase_43_Enz"/>
</dbReference>
<dbReference type="PANTHER" id="PTHR43772:SF2">
    <property type="entry name" value="PUTATIVE (AFU_ORTHOLOGUE AFUA_2G04480)-RELATED"/>
    <property type="match status" value="1"/>
</dbReference>
<dbReference type="SUPFAM" id="SSF75005">
    <property type="entry name" value="Arabinanase/levansucrase/invertase"/>
    <property type="match status" value="1"/>
</dbReference>
<name>A0A1V4IHY6_9CLOT</name>
<protein>
    <submittedName>
        <fullName evidence="10">Arabinoxylan arabinofuranohydrolase</fullName>
        <ecNumber evidence="10">3.2.1.55</ecNumber>
    </submittedName>
</protein>
<dbReference type="Pfam" id="PF04616">
    <property type="entry name" value="Glyco_hydro_43"/>
    <property type="match status" value="1"/>
</dbReference>
<organism evidence="10 11">
    <name type="scientific">Clostridium chromiireducens</name>
    <dbReference type="NCBI Taxonomy" id="225345"/>
    <lineage>
        <taxon>Bacteria</taxon>
        <taxon>Bacillati</taxon>
        <taxon>Bacillota</taxon>
        <taxon>Clostridia</taxon>
        <taxon>Eubacteriales</taxon>
        <taxon>Clostridiaceae</taxon>
        <taxon>Clostridium</taxon>
    </lineage>
</organism>
<dbReference type="InterPro" id="IPR006710">
    <property type="entry name" value="Glyco_hydro_43"/>
</dbReference>
<evidence type="ECO:0000256" key="8">
    <source>
        <dbReference type="RuleBase" id="RU361187"/>
    </source>
</evidence>
<reference evidence="10 11" key="1">
    <citation type="submission" date="2017-03" db="EMBL/GenBank/DDBJ databases">
        <title>Genome sequence of Clostridium chromiireducens DSM 23318.</title>
        <authorList>
            <person name="Poehlein A."/>
            <person name="Daniel R."/>
        </authorList>
    </citation>
    <scope>NUCLEOTIDE SEQUENCE [LARGE SCALE GENOMIC DNA]</scope>
    <source>
        <strain evidence="10 11">DSM 23318</strain>
    </source>
</reference>
<dbReference type="RefSeq" id="WP_079440985.1">
    <property type="nucleotide sequence ID" value="NZ_MZGT01000049.1"/>
</dbReference>
<dbReference type="SUPFAM" id="SSF49785">
    <property type="entry name" value="Galactose-binding domain-like"/>
    <property type="match status" value="1"/>
</dbReference>
<dbReference type="InterPro" id="IPR008979">
    <property type="entry name" value="Galactose-bd-like_sf"/>
</dbReference>
<keyword evidence="5" id="KW-0119">Carbohydrate metabolism</keyword>
<keyword evidence="6 8" id="KW-0326">Glycosidase</keyword>
<keyword evidence="4 8" id="KW-0378">Hydrolase</keyword>
<keyword evidence="11" id="KW-1185">Reference proteome</keyword>
<dbReference type="InterPro" id="IPR005084">
    <property type="entry name" value="CBM6"/>
</dbReference>
<evidence type="ECO:0000256" key="6">
    <source>
        <dbReference type="ARBA" id="ARBA00023295"/>
    </source>
</evidence>
<evidence type="ECO:0000256" key="7">
    <source>
        <dbReference type="PIRSR" id="PIRSR606710-2"/>
    </source>
</evidence>
<feature type="domain" description="CBM6" evidence="9">
    <location>
        <begin position="355"/>
        <end position="483"/>
    </location>
</feature>
<keyword evidence="3" id="KW-0732">Signal</keyword>
<dbReference type="SMART" id="SM00606">
    <property type="entry name" value="CBD_IV"/>
    <property type="match status" value="1"/>
</dbReference>
<accession>A0A1V4IHY6</accession>
<dbReference type="CDD" id="cd04084">
    <property type="entry name" value="CBM6_xylanase-like"/>
    <property type="match status" value="1"/>
</dbReference>
<dbReference type="EMBL" id="MZGT01000049">
    <property type="protein sequence ID" value="OPJ59618.1"/>
    <property type="molecule type" value="Genomic_DNA"/>
</dbReference>